<reference evidence="1 4" key="2">
    <citation type="submission" date="2019-09" db="EMBL/GenBank/DDBJ databases">
        <title>Taxonomic organization of the family Brucellaceae based on a phylogenomic approach.</title>
        <authorList>
            <person name="Leclercq S."/>
            <person name="Cloeckaert A."/>
            <person name="Zygmunt M.S."/>
        </authorList>
    </citation>
    <scope>NUCLEOTIDE SEQUENCE [LARGE SCALE GENOMIC DNA]</scope>
    <source>
        <strain evidence="1 4">LUP23</strain>
    </source>
</reference>
<evidence type="ECO:0000313" key="4">
    <source>
        <dbReference type="Proteomes" id="UP000435957"/>
    </source>
</evidence>
<proteinExistence type="predicted"/>
<evidence type="ECO:0000313" key="2">
    <source>
        <dbReference type="EMBL" id="OYR30410.1"/>
    </source>
</evidence>
<protein>
    <submittedName>
        <fullName evidence="1">Antitoxin of toxin-antitoxin stability system</fullName>
    </submittedName>
</protein>
<dbReference type="Proteomes" id="UP000435957">
    <property type="component" value="Unassembled WGS sequence"/>
</dbReference>
<accession>A0A256GU26</accession>
<comment type="caution">
    <text evidence="2">The sequence shown here is derived from an EMBL/GenBank/DDBJ whole genome shotgun (WGS) entry which is preliminary data.</text>
</comment>
<dbReference type="EMBL" id="NNRN01000044">
    <property type="protein sequence ID" value="OYR30410.1"/>
    <property type="molecule type" value="Genomic_DNA"/>
</dbReference>
<gene>
    <name evidence="2" type="ORF">CES86_1734</name>
    <name evidence="1" type="ORF">F9L03_07635</name>
</gene>
<dbReference type="AlphaFoldDB" id="A0A256GU26"/>
<dbReference type="EMBL" id="WBWF01000004">
    <property type="protein sequence ID" value="KAB2704503.1"/>
    <property type="molecule type" value="Genomic_DNA"/>
</dbReference>
<organism evidence="2 3">
    <name type="scientific">Brucella lupini</name>
    <dbReference type="NCBI Taxonomy" id="255457"/>
    <lineage>
        <taxon>Bacteria</taxon>
        <taxon>Pseudomonadati</taxon>
        <taxon>Pseudomonadota</taxon>
        <taxon>Alphaproteobacteria</taxon>
        <taxon>Hyphomicrobiales</taxon>
        <taxon>Brucellaceae</taxon>
        <taxon>Brucella/Ochrobactrum group</taxon>
        <taxon>Brucella</taxon>
    </lineage>
</organism>
<dbReference type="RefSeq" id="WP_094514361.1">
    <property type="nucleotide sequence ID" value="NZ_JBHEEP010000005.1"/>
</dbReference>
<name>A0A256GU26_9HYPH</name>
<sequence length="214" mass="25147">MPEIIETTVYRLDELSDTAKDKARAWYREGGFDYEWYDAVYEDFQRIAEILGIDFRIRAVRLMGGGTRRDPCIWFRGFWSQGDGACWEGSYSYARNATAKIRAYAPQDQELHRIADALQAVQRRNFYQLRAEACHRGHYYHEYCMAISVERDSSTYQDMTEDAEDGVTEALRDLARWLYRQLEREYEYLSSDEAVDETISTNGYTFTEAGRRFG</sequence>
<evidence type="ECO:0000313" key="1">
    <source>
        <dbReference type="EMBL" id="KAB2704503.1"/>
    </source>
</evidence>
<keyword evidence="4" id="KW-1185">Reference proteome</keyword>
<evidence type="ECO:0000313" key="3">
    <source>
        <dbReference type="Proteomes" id="UP000216363"/>
    </source>
</evidence>
<dbReference type="Proteomes" id="UP000216363">
    <property type="component" value="Unassembled WGS sequence"/>
</dbReference>
<reference evidence="2 3" key="1">
    <citation type="submission" date="2017-07" db="EMBL/GenBank/DDBJ databases">
        <title>Draft genome of Ochrobactrum lupini type strain LUP21.</title>
        <authorList>
            <person name="Krzyzanowska D.M."/>
            <person name="Jafra S."/>
        </authorList>
    </citation>
    <scope>NUCLEOTIDE SEQUENCE [LARGE SCALE GENOMIC DNA]</scope>
    <source>
        <strain evidence="2 3">LUP21</strain>
    </source>
</reference>